<sequence length="170" mass="19507">MSSPPQDEVGLNTPPKNNSLENIAPNIEEPFETDKKVETPKLLKQEQKVPNQVTLPNQGRLKRHRSTHESEASPQSKRARGHREPLTDATPQDPDKELELIIKEEIRPFHSLLGEGELEQFNKLARAWTREDMKKHTKHPQETKTQELTVRSQEDVEEGKQTDDAVPTRN</sequence>
<feature type="compositionally biased region" description="Basic and acidic residues" evidence="1">
    <location>
        <begin position="152"/>
        <end position="163"/>
    </location>
</feature>
<protein>
    <submittedName>
        <fullName evidence="2">Uncharacterized protein</fullName>
    </submittedName>
</protein>
<organism evidence="2 3">
    <name type="scientific">Fusarium mundagurra</name>
    <dbReference type="NCBI Taxonomy" id="1567541"/>
    <lineage>
        <taxon>Eukaryota</taxon>
        <taxon>Fungi</taxon>
        <taxon>Dikarya</taxon>
        <taxon>Ascomycota</taxon>
        <taxon>Pezizomycotina</taxon>
        <taxon>Sordariomycetes</taxon>
        <taxon>Hypocreomycetidae</taxon>
        <taxon>Hypocreales</taxon>
        <taxon>Nectriaceae</taxon>
        <taxon>Fusarium</taxon>
        <taxon>Fusarium fujikuroi species complex</taxon>
    </lineage>
</organism>
<accession>A0A8H5Y791</accession>
<gene>
    <name evidence="2" type="ORF">FMUND_11799</name>
</gene>
<feature type="compositionally biased region" description="Basic and acidic residues" evidence="1">
    <location>
        <begin position="32"/>
        <end position="47"/>
    </location>
</feature>
<feature type="compositionally biased region" description="Polar residues" evidence="1">
    <location>
        <begin position="48"/>
        <end position="57"/>
    </location>
</feature>
<reference evidence="2 3" key="1">
    <citation type="submission" date="2020-05" db="EMBL/GenBank/DDBJ databases">
        <title>Identification and distribution of gene clusters putatively required for synthesis of sphingolipid metabolism inhibitors in phylogenetically diverse species of the filamentous fungus Fusarium.</title>
        <authorList>
            <person name="Kim H.-S."/>
            <person name="Busman M."/>
            <person name="Brown D.W."/>
            <person name="Divon H."/>
            <person name="Uhlig S."/>
            <person name="Proctor R.H."/>
        </authorList>
    </citation>
    <scope>NUCLEOTIDE SEQUENCE [LARGE SCALE GENOMIC DNA]</scope>
    <source>
        <strain evidence="2 3">NRRL 66235</strain>
    </source>
</reference>
<feature type="compositionally biased region" description="Basic and acidic residues" evidence="1">
    <location>
        <begin position="131"/>
        <end position="145"/>
    </location>
</feature>
<proteinExistence type="predicted"/>
<comment type="caution">
    <text evidence="2">The sequence shown here is derived from an EMBL/GenBank/DDBJ whole genome shotgun (WGS) entry which is preliminary data.</text>
</comment>
<keyword evidence="3" id="KW-1185">Reference proteome</keyword>
<dbReference type="Proteomes" id="UP000544331">
    <property type="component" value="Unassembled WGS sequence"/>
</dbReference>
<feature type="region of interest" description="Disordered" evidence="1">
    <location>
        <begin position="1"/>
        <end position="95"/>
    </location>
</feature>
<evidence type="ECO:0000313" key="3">
    <source>
        <dbReference type="Proteomes" id="UP000544331"/>
    </source>
</evidence>
<feature type="region of interest" description="Disordered" evidence="1">
    <location>
        <begin position="131"/>
        <end position="170"/>
    </location>
</feature>
<dbReference type="OrthoDB" id="5093013at2759"/>
<evidence type="ECO:0000256" key="1">
    <source>
        <dbReference type="SAM" id="MobiDB-lite"/>
    </source>
</evidence>
<name>A0A8H5Y791_9HYPO</name>
<evidence type="ECO:0000313" key="2">
    <source>
        <dbReference type="EMBL" id="KAF5706082.1"/>
    </source>
</evidence>
<dbReference type="EMBL" id="JAAOAN010000462">
    <property type="protein sequence ID" value="KAF5706082.1"/>
    <property type="molecule type" value="Genomic_DNA"/>
</dbReference>
<dbReference type="AlphaFoldDB" id="A0A8H5Y791"/>